<name>A0A194XWF2_MOLSC</name>
<evidence type="ECO:0000313" key="3">
    <source>
        <dbReference type="Proteomes" id="UP000070700"/>
    </source>
</evidence>
<feature type="transmembrane region" description="Helical" evidence="1">
    <location>
        <begin position="247"/>
        <end position="267"/>
    </location>
</feature>
<dbReference type="InParanoid" id="A0A194XWF2"/>
<dbReference type="KEGG" id="psco:LY89DRAFT_24540"/>
<reference evidence="2 3" key="1">
    <citation type="submission" date="2015-10" db="EMBL/GenBank/DDBJ databases">
        <title>Full genome of DAOMC 229536 Phialocephala scopiformis, a fungal endophyte of spruce producing the potent anti-insectan compound rugulosin.</title>
        <authorList>
            <consortium name="DOE Joint Genome Institute"/>
            <person name="Walker A.K."/>
            <person name="Frasz S.L."/>
            <person name="Seifert K.A."/>
            <person name="Miller J.D."/>
            <person name="Mondo S.J."/>
            <person name="Labutti K."/>
            <person name="Lipzen A."/>
            <person name="Dockter R."/>
            <person name="Kennedy M."/>
            <person name="Grigoriev I.V."/>
            <person name="Spatafora J.W."/>
        </authorList>
    </citation>
    <scope>NUCLEOTIDE SEQUENCE [LARGE SCALE GENOMIC DNA]</scope>
    <source>
        <strain evidence="2 3">CBS 120377</strain>
    </source>
</reference>
<feature type="transmembrane region" description="Helical" evidence="1">
    <location>
        <begin position="142"/>
        <end position="159"/>
    </location>
</feature>
<evidence type="ECO:0000313" key="2">
    <source>
        <dbReference type="EMBL" id="KUJ24558.1"/>
    </source>
</evidence>
<keyword evidence="1" id="KW-1133">Transmembrane helix</keyword>
<organism evidence="2 3">
    <name type="scientific">Mollisia scopiformis</name>
    <name type="common">Conifer needle endophyte fungus</name>
    <name type="synonym">Phialocephala scopiformis</name>
    <dbReference type="NCBI Taxonomy" id="149040"/>
    <lineage>
        <taxon>Eukaryota</taxon>
        <taxon>Fungi</taxon>
        <taxon>Dikarya</taxon>
        <taxon>Ascomycota</taxon>
        <taxon>Pezizomycotina</taxon>
        <taxon>Leotiomycetes</taxon>
        <taxon>Helotiales</taxon>
        <taxon>Mollisiaceae</taxon>
        <taxon>Mollisia</taxon>
    </lineage>
</organism>
<gene>
    <name evidence="2" type="ORF">LY89DRAFT_24540</name>
</gene>
<dbReference type="EMBL" id="KQ947404">
    <property type="protein sequence ID" value="KUJ24558.1"/>
    <property type="molecule type" value="Genomic_DNA"/>
</dbReference>
<keyword evidence="1" id="KW-0812">Transmembrane</keyword>
<feature type="transmembrane region" description="Helical" evidence="1">
    <location>
        <begin position="50"/>
        <end position="70"/>
    </location>
</feature>
<dbReference type="GeneID" id="28815878"/>
<keyword evidence="1" id="KW-0472">Membrane</keyword>
<proteinExistence type="predicted"/>
<sequence>MDDPATMISPPSSPSEVTWQVAFFALVPLALGTMTQPVGRVFNTAPELRFWFAVFTYLLPWRCTLLFLRVTTDHCLEPTWSWRHFKAELAYRVRDEKWDEEPTKEVEKAALGRWALILLGGIPCQTIKLVGMRGIPWTQTLAIMYFLSLLFGEVLNILAETSFRTPRIAPSLECLPSETNLTCLNVFVAGCNILQVMVISTPRTIPIFPSTEYFGLFTICNGLLTMPAILVFAGFRQDLVREPEPNSSSLVSILSLGLANSAALYVIT</sequence>
<feature type="transmembrane region" description="Helical" evidence="1">
    <location>
        <begin position="17"/>
        <end position="38"/>
    </location>
</feature>
<protein>
    <submittedName>
        <fullName evidence="2">Uncharacterized protein</fullName>
    </submittedName>
</protein>
<evidence type="ECO:0000256" key="1">
    <source>
        <dbReference type="SAM" id="Phobius"/>
    </source>
</evidence>
<accession>A0A194XWF2</accession>
<dbReference type="OrthoDB" id="2847781at2759"/>
<feature type="transmembrane region" description="Helical" evidence="1">
    <location>
        <begin position="213"/>
        <end position="235"/>
    </location>
</feature>
<keyword evidence="3" id="KW-1185">Reference proteome</keyword>
<dbReference type="RefSeq" id="XP_018078913.1">
    <property type="nucleotide sequence ID" value="XM_018206152.1"/>
</dbReference>
<dbReference type="Proteomes" id="UP000070700">
    <property type="component" value="Unassembled WGS sequence"/>
</dbReference>
<dbReference type="AlphaFoldDB" id="A0A194XWF2"/>